<dbReference type="PANTHER" id="PTHR35864">
    <property type="entry name" value="ZINC METALLOPROTEASE MJ0611-RELATED"/>
    <property type="match status" value="1"/>
</dbReference>
<evidence type="ECO:0000256" key="11">
    <source>
        <dbReference type="ARBA" id="ARBA00023049"/>
    </source>
</evidence>
<dbReference type="Proteomes" id="UP000885759">
    <property type="component" value="Unassembled WGS sequence"/>
</dbReference>
<keyword evidence="5 15" id="KW-0645">Protease</keyword>
<comment type="subcellular location">
    <subcellularLocation>
        <location evidence="2">Cell membrane</location>
        <topology evidence="2">Multi-pass membrane protein</topology>
    </subcellularLocation>
</comment>
<evidence type="ECO:0000256" key="9">
    <source>
        <dbReference type="ARBA" id="ARBA00022833"/>
    </source>
</evidence>
<comment type="caution">
    <text evidence="15">The sequence shown here is derived from an EMBL/GenBank/DDBJ whole genome shotgun (WGS) entry which is preliminary data.</text>
</comment>
<proteinExistence type="inferred from homology"/>
<evidence type="ECO:0000256" key="12">
    <source>
        <dbReference type="ARBA" id="ARBA00023136"/>
    </source>
</evidence>
<dbReference type="AlphaFoldDB" id="A0A7C4ZIG8"/>
<evidence type="ECO:0000256" key="2">
    <source>
        <dbReference type="ARBA" id="ARBA00004651"/>
    </source>
</evidence>
<gene>
    <name evidence="15" type="ORF">ENK37_10505</name>
</gene>
<dbReference type="InterPro" id="IPR052348">
    <property type="entry name" value="Metallopeptidase_M50B"/>
</dbReference>
<dbReference type="GO" id="GO:0005886">
    <property type="term" value="C:plasma membrane"/>
    <property type="evidence" value="ECO:0007669"/>
    <property type="project" value="UniProtKB-SubCell"/>
</dbReference>
<evidence type="ECO:0000256" key="5">
    <source>
        <dbReference type="ARBA" id="ARBA00022670"/>
    </source>
</evidence>
<feature type="transmembrane region" description="Helical" evidence="13">
    <location>
        <begin position="135"/>
        <end position="159"/>
    </location>
</feature>
<comment type="similarity">
    <text evidence="3">Belongs to the peptidase M50B family.</text>
</comment>
<keyword evidence="9" id="KW-0862">Zinc</keyword>
<dbReference type="InterPro" id="IPR008915">
    <property type="entry name" value="Peptidase_M50"/>
</dbReference>
<evidence type="ECO:0000259" key="14">
    <source>
        <dbReference type="Pfam" id="PF02163"/>
    </source>
</evidence>
<accession>A0A7C4ZIG8</accession>
<keyword evidence="6 13" id="KW-0812">Transmembrane</keyword>
<protein>
    <submittedName>
        <fullName evidence="15">Site-2 protease family protein</fullName>
    </submittedName>
</protein>
<evidence type="ECO:0000313" key="15">
    <source>
        <dbReference type="EMBL" id="HGY10459.1"/>
    </source>
</evidence>
<feature type="transmembrane region" description="Helical" evidence="13">
    <location>
        <begin position="12"/>
        <end position="39"/>
    </location>
</feature>
<evidence type="ECO:0000256" key="13">
    <source>
        <dbReference type="SAM" id="Phobius"/>
    </source>
</evidence>
<keyword evidence="7" id="KW-0479">Metal-binding</keyword>
<feature type="transmembrane region" description="Helical" evidence="13">
    <location>
        <begin position="90"/>
        <end position="115"/>
    </location>
</feature>
<evidence type="ECO:0000256" key="10">
    <source>
        <dbReference type="ARBA" id="ARBA00022989"/>
    </source>
</evidence>
<dbReference type="EMBL" id="DRPZ01000266">
    <property type="protein sequence ID" value="HGY10459.1"/>
    <property type="molecule type" value="Genomic_DNA"/>
</dbReference>
<dbReference type="PANTHER" id="PTHR35864:SF1">
    <property type="entry name" value="ZINC METALLOPROTEASE YWHC-RELATED"/>
    <property type="match status" value="1"/>
</dbReference>
<dbReference type="GO" id="GO:0006508">
    <property type="term" value="P:proteolysis"/>
    <property type="evidence" value="ECO:0007669"/>
    <property type="project" value="UniProtKB-KW"/>
</dbReference>
<evidence type="ECO:0000256" key="3">
    <source>
        <dbReference type="ARBA" id="ARBA00007931"/>
    </source>
</evidence>
<keyword evidence="8" id="KW-0378">Hydrolase</keyword>
<evidence type="ECO:0000256" key="1">
    <source>
        <dbReference type="ARBA" id="ARBA00001947"/>
    </source>
</evidence>
<name>A0A7C4ZIG8_9DEIN</name>
<dbReference type="GO" id="GO:0046872">
    <property type="term" value="F:metal ion binding"/>
    <property type="evidence" value="ECO:0007669"/>
    <property type="project" value="UniProtKB-KW"/>
</dbReference>
<evidence type="ECO:0000256" key="6">
    <source>
        <dbReference type="ARBA" id="ARBA00022692"/>
    </source>
</evidence>
<evidence type="ECO:0000256" key="4">
    <source>
        <dbReference type="ARBA" id="ARBA00022475"/>
    </source>
</evidence>
<dbReference type="CDD" id="cd06158">
    <property type="entry name" value="S2P-M50_like_1"/>
    <property type="match status" value="1"/>
</dbReference>
<dbReference type="InterPro" id="IPR044537">
    <property type="entry name" value="Rip2-like"/>
</dbReference>
<dbReference type="GO" id="GO:0008237">
    <property type="term" value="F:metallopeptidase activity"/>
    <property type="evidence" value="ECO:0007669"/>
    <property type="project" value="UniProtKB-KW"/>
</dbReference>
<keyword evidence="10 13" id="KW-1133">Transmembrane helix</keyword>
<comment type="cofactor">
    <cofactor evidence="1">
        <name>Zn(2+)</name>
        <dbReference type="ChEBI" id="CHEBI:29105"/>
    </cofactor>
</comment>
<keyword evidence="4" id="KW-1003">Cell membrane</keyword>
<keyword evidence="11" id="KW-0482">Metalloprotease</keyword>
<keyword evidence="12 13" id="KW-0472">Membrane</keyword>
<reference evidence="15" key="1">
    <citation type="journal article" date="2020" name="mSystems">
        <title>Genome- and Community-Level Interaction Insights into Carbon Utilization and Element Cycling Functions of Hydrothermarchaeota in Hydrothermal Sediment.</title>
        <authorList>
            <person name="Zhou Z."/>
            <person name="Liu Y."/>
            <person name="Xu W."/>
            <person name="Pan J."/>
            <person name="Luo Z.H."/>
            <person name="Li M."/>
        </authorList>
    </citation>
    <scope>NUCLEOTIDE SEQUENCE [LARGE SCALE GENOMIC DNA]</scope>
    <source>
        <strain evidence="15">HyVt-570</strain>
    </source>
</reference>
<dbReference type="Pfam" id="PF02163">
    <property type="entry name" value="Peptidase_M50"/>
    <property type="match status" value="1"/>
</dbReference>
<sequence>MLIQLLAQDPLAFVVLVTVLTFSLVLHELGHGYAAYLFGDDTAKRRGRLTLNPLSHLDPVGTLLLLFAGVGWAKPVPVDTSRLRPYRPGLLAVSLAGIVINLALAALFGVLLYALKETQPEAVYFALVEGKATGWAGLLSLVAFYAGLINLVLALFNLVPVPPLDGSRILMSLVPARFHPLIWRLDRYALYTFLLIVADMQLHGPISRMLDWAQRLYFSAILL</sequence>
<feature type="transmembrane region" description="Helical" evidence="13">
    <location>
        <begin position="59"/>
        <end position="78"/>
    </location>
</feature>
<feature type="domain" description="Peptidase M50" evidence="14">
    <location>
        <begin position="17"/>
        <end position="192"/>
    </location>
</feature>
<evidence type="ECO:0000256" key="7">
    <source>
        <dbReference type="ARBA" id="ARBA00022723"/>
    </source>
</evidence>
<organism evidence="15">
    <name type="scientific">Oceanithermus profundus</name>
    <dbReference type="NCBI Taxonomy" id="187137"/>
    <lineage>
        <taxon>Bacteria</taxon>
        <taxon>Thermotogati</taxon>
        <taxon>Deinococcota</taxon>
        <taxon>Deinococci</taxon>
        <taxon>Thermales</taxon>
        <taxon>Thermaceae</taxon>
        <taxon>Oceanithermus</taxon>
    </lineage>
</organism>
<evidence type="ECO:0000256" key="8">
    <source>
        <dbReference type="ARBA" id="ARBA00022801"/>
    </source>
</evidence>